<accession>S8FAJ0</accession>
<proteinExistence type="predicted"/>
<dbReference type="AlphaFoldDB" id="S8FAJ0"/>
<dbReference type="eggNOG" id="ENOG502S0SA">
    <property type="taxonomic scope" value="Eukaryota"/>
</dbReference>
<evidence type="ECO:0000256" key="1">
    <source>
        <dbReference type="SAM" id="MobiDB-lite"/>
    </source>
</evidence>
<dbReference type="InterPro" id="IPR004242">
    <property type="entry name" value="Transposase_21"/>
</dbReference>
<dbReference type="OrthoDB" id="3239894at2759"/>
<evidence type="ECO:0000313" key="2">
    <source>
        <dbReference type="EMBL" id="EPS98635.1"/>
    </source>
</evidence>
<evidence type="ECO:0000313" key="3">
    <source>
        <dbReference type="Proteomes" id="UP000015241"/>
    </source>
</evidence>
<sequence length="868" mass="98103">MATSNTISASNTSTPFFLLYLLVAWLHTACKVAFPACRAVLVVVGQILASVGIRTQQSPLYISLASVMSSLGVEPTFEVLPVCPSCLEVHPGDWDAASPCTRCSAPLFQTAPRLDRRRPSARDIAHPLLQCPMKGIEAQLREIIAIPGMEEKLDGWRNKARLPGVYEDNFDGRICHELQGPDGRIFFENPQPVHCHELRVGLTLGVDWFSYLRSNIAPSHSSCPMSFNIANLPYHLRYRTANMILASILPGPKEQDSDEIQRFMRIFVNELLRLWHHGFMIKSSKFGVERLVRVILICVCCDKPAAHKLGGFGSHSHTFFCTRCWIRQAEKATAEAFRRGAFPARSHAEQMKFAQEYAHCETQAARDEFVKLHASRWCELARLPYFDVCRMIVIDPMHNLLLGLVKTHFYHIWIQLKVLRKTKELRRFHDILSKLDIPAYLGRLPTLMGQPAGGSLTADQWLIAATVILPIALPQIWDEYCTEEAEVIRLQRIGKFKDTLEQKKRAQAEARKRREAERSAASATTRRSGRKRRRTERALLPPGEAEIPDAGAQEPDDHFDPSDSEQADSAHTNLHPDDPAHFFKLTRFLNLVLAVKVDDRSIDKAEVLIREYCTELMHLYGTDVVRPNHHYATDVPDCLRDFGPMHGFWTFLFERMNKVLKSYNSANHAGGELEVSFFREFHRTVQQSRVMATAYVSNNVHIRASIDAMYYATADDRGTVQALARQADEHTEDGGIMFAMSKQGSQQHMGPVLYDQVLRYLKVRGLNVRSHLALGAGPPLFPDATFFDYVVISQRRYWSSARNNNRTNSLATISLGPQETGVGELVSILAVSQPHVSDSVFYLGEVRWLVPATEPYPAASAWRTTYVN</sequence>
<name>S8FAJ0_FOMSC</name>
<gene>
    <name evidence="2" type="ORF">FOMPIDRAFT_1126026</name>
</gene>
<protein>
    <submittedName>
        <fullName evidence="2">Uncharacterized protein</fullName>
    </submittedName>
</protein>
<organism evidence="2 3">
    <name type="scientific">Fomitopsis schrenkii</name>
    <name type="common">Brown rot fungus</name>
    <dbReference type="NCBI Taxonomy" id="2126942"/>
    <lineage>
        <taxon>Eukaryota</taxon>
        <taxon>Fungi</taxon>
        <taxon>Dikarya</taxon>
        <taxon>Basidiomycota</taxon>
        <taxon>Agaricomycotina</taxon>
        <taxon>Agaricomycetes</taxon>
        <taxon>Polyporales</taxon>
        <taxon>Fomitopsis</taxon>
    </lineage>
</organism>
<dbReference type="Pfam" id="PF02992">
    <property type="entry name" value="Transposase_21"/>
    <property type="match status" value="1"/>
</dbReference>
<feature type="region of interest" description="Disordered" evidence="1">
    <location>
        <begin position="504"/>
        <end position="575"/>
    </location>
</feature>
<dbReference type="HOGENOM" id="CLU_002101_2_0_1"/>
<dbReference type="Proteomes" id="UP000015241">
    <property type="component" value="Unassembled WGS sequence"/>
</dbReference>
<dbReference type="InParanoid" id="S8FAJ0"/>
<dbReference type="PANTHER" id="PTHR46579">
    <property type="entry name" value="F5/8 TYPE C DOMAIN-CONTAINING PROTEIN-RELATED"/>
    <property type="match status" value="1"/>
</dbReference>
<dbReference type="EMBL" id="KE504163">
    <property type="protein sequence ID" value="EPS98635.1"/>
    <property type="molecule type" value="Genomic_DNA"/>
</dbReference>
<dbReference type="PANTHER" id="PTHR46579:SF1">
    <property type="entry name" value="F5_8 TYPE C DOMAIN-CONTAINING PROTEIN"/>
    <property type="match status" value="1"/>
</dbReference>
<feature type="compositionally biased region" description="Basic and acidic residues" evidence="1">
    <location>
        <begin position="504"/>
        <end position="518"/>
    </location>
</feature>
<reference evidence="2 3" key="1">
    <citation type="journal article" date="2012" name="Science">
        <title>The Paleozoic origin of enzymatic lignin decomposition reconstructed from 31 fungal genomes.</title>
        <authorList>
            <person name="Floudas D."/>
            <person name="Binder M."/>
            <person name="Riley R."/>
            <person name="Barry K."/>
            <person name="Blanchette R.A."/>
            <person name="Henrissat B."/>
            <person name="Martinez A.T."/>
            <person name="Otillar R."/>
            <person name="Spatafora J.W."/>
            <person name="Yadav J.S."/>
            <person name="Aerts A."/>
            <person name="Benoit I."/>
            <person name="Boyd A."/>
            <person name="Carlson A."/>
            <person name="Copeland A."/>
            <person name="Coutinho P.M."/>
            <person name="de Vries R.P."/>
            <person name="Ferreira P."/>
            <person name="Findley K."/>
            <person name="Foster B."/>
            <person name="Gaskell J."/>
            <person name="Glotzer D."/>
            <person name="Gorecki P."/>
            <person name="Heitman J."/>
            <person name="Hesse C."/>
            <person name="Hori C."/>
            <person name="Igarashi K."/>
            <person name="Jurgens J.A."/>
            <person name="Kallen N."/>
            <person name="Kersten P."/>
            <person name="Kohler A."/>
            <person name="Kuees U."/>
            <person name="Kumar T.K.A."/>
            <person name="Kuo A."/>
            <person name="LaButti K."/>
            <person name="Larrondo L.F."/>
            <person name="Lindquist E."/>
            <person name="Ling A."/>
            <person name="Lombard V."/>
            <person name="Lucas S."/>
            <person name="Lundell T."/>
            <person name="Martin R."/>
            <person name="McLaughlin D.J."/>
            <person name="Morgenstern I."/>
            <person name="Morin E."/>
            <person name="Murat C."/>
            <person name="Nagy L.G."/>
            <person name="Nolan M."/>
            <person name="Ohm R.A."/>
            <person name="Patyshakuliyeva A."/>
            <person name="Rokas A."/>
            <person name="Ruiz-Duenas F.J."/>
            <person name="Sabat G."/>
            <person name="Salamov A."/>
            <person name="Samejima M."/>
            <person name="Schmutz J."/>
            <person name="Slot J.C."/>
            <person name="St John F."/>
            <person name="Stenlid J."/>
            <person name="Sun H."/>
            <person name="Sun S."/>
            <person name="Syed K."/>
            <person name="Tsang A."/>
            <person name="Wiebenga A."/>
            <person name="Young D."/>
            <person name="Pisabarro A."/>
            <person name="Eastwood D.C."/>
            <person name="Martin F."/>
            <person name="Cullen D."/>
            <person name="Grigoriev I.V."/>
            <person name="Hibbett D.S."/>
        </authorList>
    </citation>
    <scope>NUCLEOTIDE SEQUENCE</scope>
    <source>
        <strain evidence="3">FP-58527</strain>
    </source>
</reference>
<keyword evidence="3" id="KW-1185">Reference proteome</keyword>